<keyword evidence="1" id="KW-0732">Signal</keyword>
<organism evidence="3 4">
    <name type="scientific">Temperatibacter marinus</name>
    <dbReference type="NCBI Taxonomy" id="1456591"/>
    <lineage>
        <taxon>Bacteria</taxon>
        <taxon>Pseudomonadati</taxon>
        <taxon>Pseudomonadota</taxon>
        <taxon>Alphaproteobacteria</taxon>
        <taxon>Kordiimonadales</taxon>
        <taxon>Temperatibacteraceae</taxon>
        <taxon>Temperatibacter</taxon>
    </lineage>
</organism>
<dbReference type="KEGG" id="tmk:QGN29_08770"/>
<dbReference type="RefSeq" id="WP_310797479.1">
    <property type="nucleotide sequence ID" value="NZ_CP123872.1"/>
</dbReference>
<dbReference type="SUPFAM" id="SSF53850">
    <property type="entry name" value="Periplasmic binding protein-like II"/>
    <property type="match status" value="1"/>
</dbReference>
<dbReference type="Proteomes" id="UP001268683">
    <property type="component" value="Chromosome"/>
</dbReference>
<evidence type="ECO:0000259" key="2">
    <source>
        <dbReference type="SMART" id="SM00062"/>
    </source>
</evidence>
<feature type="domain" description="Solute-binding protein family 3/N-terminal" evidence="2">
    <location>
        <begin position="33"/>
        <end position="253"/>
    </location>
</feature>
<dbReference type="Pfam" id="PF00497">
    <property type="entry name" value="SBP_bac_3"/>
    <property type="match status" value="1"/>
</dbReference>
<evidence type="ECO:0000313" key="4">
    <source>
        <dbReference type="Proteomes" id="UP001268683"/>
    </source>
</evidence>
<keyword evidence="4" id="KW-1185">Reference proteome</keyword>
<dbReference type="Gene3D" id="3.40.190.10">
    <property type="entry name" value="Periplasmic binding protein-like II"/>
    <property type="match status" value="2"/>
</dbReference>
<gene>
    <name evidence="3" type="ORF">QGN29_08770</name>
</gene>
<accession>A0AA52EB95</accession>
<dbReference type="PANTHER" id="PTHR35936">
    <property type="entry name" value="MEMBRANE-BOUND LYTIC MUREIN TRANSGLYCOSYLASE F"/>
    <property type="match status" value="1"/>
</dbReference>
<dbReference type="EMBL" id="CP123872">
    <property type="protein sequence ID" value="WND01651.1"/>
    <property type="molecule type" value="Genomic_DNA"/>
</dbReference>
<evidence type="ECO:0000313" key="3">
    <source>
        <dbReference type="EMBL" id="WND01651.1"/>
    </source>
</evidence>
<reference evidence="3" key="1">
    <citation type="submission" date="2023-04" db="EMBL/GenBank/DDBJ databases">
        <title>Complete genome sequence of Temperatibacter marinus.</title>
        <authorList>
            <person name="Rong J.-C."/>
            <person name="Yi M.-L."/>
            <person name="Zhao Q."/>
        </authorList>
    </citation>
    <scope>NUCLEOTIDE SEQUENCE</scope>
    <source>
        <strain evidence="3">NBRC 110045</strain>
    </source>
</reference>
<evidence type="ECO:0000256" key="1">
    <source>
        <dbReference type="ARBA" id="ARBA00022729"/>
    </source>
</evidence>
<dbReference type="AlphaFoldDB" id="A0AA52EB95"/>
<protein>
    <submittedName>
        <fullName evidence="3">Transporter substrate-binding domain-containing protein</fullName>
    </submittedName>
</protein>
<dbReference type="SMART" id="SM00062">
    <property type="entry name" value="PBPb"/>
    <property type="match status" value="1"/>
</dbReference>
<dbReference type="PROSITE" id="PS51257">
    <property type="entry name" value="PROKAR_LIPOPROTEIN"/>
    <property type="match status" value="1"/>
</dbReference>
<sequence>MDCIWGKLSSMFRVCIFLLCVVISCSIKAKEKELRVAVLNQYPFVIVKDGKVTSGLLVEKMRLLVEKAGYKATFYSMPSAGRLLDLLERGRMDAALSLFYSEERAKRYEFVESPLYMHSVLVLLSNKTYPQGIKSLNDLQKGRIGYIRGFYLGKKVDPFMRKIGAEYKMDINKPQKALKLMLKGRVTSTISDFEIPNLSNGAVYTCKGLEYRVEHLDSVPSYIAMHKSSRHANIARQLNNALIEIENSGLGLAVKQKFWHQQPKNGCIAFNGS</sequence>
<dbReference type="PANTHER" id="PTHR35936:SF25">
    <property type="entry name" value="ABC TRANSPORTER SUBSTRATE-BINDING PROTEIN"/>
    <property type="match status" value="1"/>
</dbReference>
<dbReference type="InterPro" id="IPR001638">
    <property type="entry name" value="Solute-binding_3/MltF_N"/>
</dbReference>
<proteinExistence type="predicted"/>
<name>A0AA52EB95_9PROT</name>